<keyword evidence="2" id="KW-0963">Cytoplasm</keyword>
<dbReference type="GO" id="GO:0006012">
    <property type="term" value="P:galactose metabolic process"/>
    <property type="evidence" value="ECO:0007669"/>
    <property type="project" value="UniProtKB-UniRule"/>
</dbReference>
<evidence type="ECO:0000256" key="8">
    <source>
        <dbReference type="ARBA" id="ARBA00022842"/>
    </source>
</evidence>
<evidence type="ECO:0000256" key="9">
    <source>
        <dbReference type="ARBA" id="ARBA00023144"/>
    </source>
</evidence>
<dbReference type="PRINTS" id="PR00473">
    <property type="entry name" value="GALCTOKINASE"/>
</dbReference>
<dbReference type="InterPro" id="IPR019539">
    <property type="entry name" value="GalKase_N"/>
</dbReference>
<dbReference type="Gene3D" id="3.30.230.10">
    <property type="match status" value="1"/>
</dbReference>
<feature type="domain" description="GHMP kinase N-terminal" evidence="12">
    <location>
        <begin position="92"/>
        <end position="179"/>
    </location>
</feature>
<protein>
    <recommendedName>
        <fullName evidence="11">Galactokinase</fullName>
        <ecNumber evidence="11">2.7.1.6</ecNumber>
    </recommendedName>
</protein>
<keyword evidence="5" id="KW-0547">Nucleotide-binding</keyword>
<evidence type="ECO:0000259" key="12">
    <source>
        <dbReference type="Pfam" id="PF00288"/>
    </source>
</evidence>
<evidence type="ECO:0000256" key="2">
    <source>
        <dbReference type="ARBA" id="ARBA00022490"/>
    </source>
</evidence>
<dbReference type="PRINTS" id="PR00959">
    <property type="entry name" value="MEVGALKINASE"/>
</dbReference>
<keyword evidence="3 15" id="KW-0808">Transferase</keyword>
<organism evidence="15 16">
    <name type="scientific">Dawidia soli</name>
    <dbReference type="NCBI Taxonomy" id="2782352"/>
    <lineage>
        <taxon>Bacteria</taxon>
        <taxon>Pseudomonadati</taxon>
        <taxon>Bacteroidota</taxon>
        <taxon>Cytophagia</taxon>
        <taxon>Cytophagales</taxon>
        <taxon>Chryseotaleaceae</taxon>
        <taxon>Dawidia</taxon>
    </lineage>
</organism>
<evidence type="ECO:0000256" key="1">
    <source>
        <dbReference type="ARBA" id="ARBA00006566"/>
    </source>
</evidence>
<dbReference type="NCBIfam" id="TIGR00131">
    <property type="entry name" value="gal_kin"/>
    <property type="match status" value="1"/>
</dbReference>
<dbReference type="SUPFAM" id="SSF54211">
    <property type="entry name" value="Ribosomal protein S5 domain 2-like"/>
    <property type="match status" value="1"/>
</dbReference>
<dbReference type="PANTHER" id="PTHR10457:SF7">
    <property type="entry name" value="GALACTOKINASE-RELATED"/>
    <property type="match status" value="1"/>
</dbReference>
<dbReference type="Proteomes" id="UP001319180">
    <property type="component" value="Unassembled WGS sequence"/>
</dbReference>
<evidence type="ECO:0000259" key="14">
    <source>
        <dbReference type="Pfam" id="PF10509"/>
    </source>
</evidence>
<dbReference type="GO" id="GO:0005829">
    <property type="term" value="C:cytosol"/>
    <property type="evidence" value="ECO:0007669"/>
    <property type="project" value="TreeGrafter"/>
</dbReference>
<dbReference type="InterPro" id="IPR019741">
    <property type="entry name" value="Galactokinase_CS"/>
</dbReference>
<dbReference type="EMBL" id="JAHESC010000025">
    <property type="protein sequence ID" value="MBT1688379.1"/>
    <property type="molecule type" value="Genomic_DNA"/>
</dbReference>
<dbReference type="SUPFAM" id="SSF55060">
    <property type="entry name" value="GHMP Kinase, C-terminal domain"/>
    <property type="match status" value="1"/>
</dbReference>
<dbReference type="Pfam" id="PF10509">
    <property type="entry name" value="GalKase_gal_bdg"/>
    <property type="match status" value="1"/>
</dbReference>
<comment type="similarity">
    <text evidence="1">Belongs to the GHMP kinase family. GalK subfamily.</text>
</comment>
<dbReference type="PANTHER" id="PTHR10457">
    <property type="entry name" value="MEVALONATE KINASE/GALACTOKINASE"/>
    <property type="match status" value="1"/>
</dbReference>
<keyword evidence="9" id="KW-0299">Galactose metabolism</keyword>
<dbReference type="Pfam" id="PF08544">
    <property type="entry name" value="GHMP_kinases_C"/>
    <property type="match status" value="1"/>
</dbReference>
<evidence type="ECO:0000256" key="5">
    <source>
        <dbReference type="ARBA" id="ARBA00022741"/>
    </source>
</evidence>
<dbReference type="InterPro" id="IPR000705">
    <property type="entry name" value="Galactokinase"/>
</dbReference>
<comment type="caution">
    <text evidence="15">The sequence shown here is derived from an EMBL/GenBank/DDBJ whole genome shotgun (WGS) entry which is preliminary data.</text>
</comment>
<dbReference type="GO" id="GO:0004335">
    <property type="term" value="F:galactokinase activity"/>
    <property type="evidence" value="ECO:0007669"/>
    <property type="project" value="UniProtKB-UniRule"/>
</dbReference>
<evidence type="ECO:0000259" key="13">
    <source>
        <dbReference type="Pfam" id="PF08544"/>
    </source>
</evidence>
<dbReference type="InterPro" id="IPR013750">
    <property type="entry name" value="GHMP_kinase_C_dom"/>
</dbReference>
<keyword evidence="16" id="KW-1185">Reference proteome</keyword>
<dbReference type="InterPro" id="IPR006204">
    <property type="entry name" value="GHMP_kinase_N_dom"/>
</dbReference>
<reference evidence="15 16" key="1">
    <citation type="submission" date="2021-05" db="EMBL/GenBank/DDBJ databases">
        <title>A Polyphasic approach of four new species of the genus Ohtaekwangia: Ohtaekwangia histidinii sp. nov., Ohtaekwangia cretensis sp. nov., Ohtaekwangia indiensis sp. nov., Ohtaekwangia reichenbachii sp. nov. from diverse environment.</title>
        <authorList>
            <person name="Octaviana S."/>
        </authorList>
    </citation>
    <scope>NUCLEOTIDE SEQUENCE [LARGE SCALE GENOMIC DNA]</scope>
    <source>
        <strain evidence="15 16">PWU37</strain>
    </source>
</reference>
<dbReference type="GO" id="GO:0046872">
    <property type="term" value="F:metal ion binding"/>
    <property type="evidence" value="ECO:0007669"/>
    <property type="project" value="UniProtKB-KW"/>
</dbReference>
<feature type="domain" description="Galactokinase N-terminal" evidence="14">
    <location>
        <begin position="11"/>
        <end position="58"/>
    </location>
</feature>
<dbReference type="PROSITE" id="PS00106">
    <property type="entry name" value="GALACTOKINASE"/>
    <property type="match status" value="1"/>
</dbReference>
<dbReference type="PIRSF" id="PIRSF000530">
    <property type="entry name" value="Galactokinase"/>
    <property type="match status" value="1"/>
</dbReference>
<dbReference type="FunFam" id="3.30.70.890:FF:000001">
    <property type="entry name" value="Galactokinase"/>
    <property type="match status" value="1"/>
</dbReference>
<dbReference type="Gene3D" id="3.30.70.890">
    <property type="entry name" value="GHMP kinase, C-terminal domain"/>
    <property type="match status" value="1"/>
</dbReference>
<keyword evidence="6" id="KW-0418">Kinase</keyword>
<dbReference type="PROSITE" id="PS00627">
    <property type="entry name" value="GHMP_KINASES_ATP"/>
    <property type="match status" value="1"/>
</dbReference>
<keyword evidence="10" id="KW-0119">Carbohydrate metabolism</keyword>
<dbReference type="EC" id="2.7.1.6" evidence="11"/>
<dbReference type="InterPro" id="IPR020568">
    <property type="entry name" value="Ribosomal_Su5_D2-typ_SF"/>
</dbReference>
<keyword evidence="8" id="KW-0460">Magnesium</keyword>
<evidence type="ECO:0000256" key="4">
    <source>
        <dbReference type="ARBA" id="ARBA00022723"/>
    </source>
</evidence>
<dbReference type="AlphaFoldDB" id="A0AAP2DAM7"/>
<gene>
    <name evidence="15" type="primary">galK</name>
    <name evidence="15" type="ORF">KK078_17540</name>
</gene>
<evidence type="ECO:0000256" key="3">
    <source>
        <dbReference type="ARBA" id="ARBA00022679"/>
    </source>
</evidence>
<evidence type="ECO:0000313" key="15">
    <source>
        <dbReference type="EMBL" id="MBT1688379.1"/>
    </source>
</evidence>
<keyword evidence="4" id="KW-0479">Metal-binding</keyword>
<dbReference type="InterPro" id="IPR014721">
    <property type="entry name" value="Ribsml_uS5_D2-typ_fold_subgr"/>
</dbReference>
<proteinExistence type="inferred from homology"/>
<keyword evidence="7" id="KW-0067">ATP-binding</keyword>
<sequence length="386" mass="43062">MDFSVQDVTRKFQELYQTEPLVVRSPGRINLIGEHTDYNDGFVMPAAIDRETVFAISPAPDAVSVIYSLKYDETFTVNLQDPQPVKAPKWANYLLGVLRQFVDKGYAVKPFRCVFGGNIPMGAGLSSSASVECGFAFALDRMNGHNIPKNDLILMAQWSEHHFVGVKCGIMDQFASMMGAEDQVIVLDCRSLEYHYSPLALKDYTLVLCDTKVKHSLVDSEYNTRRAECERGVALLQKHYPAVKSLRDVSEAMVRQHAAELAGKVFDRCLYVVQEIARVQEASQDLKQHNLSAFGRKMYETHDGLSKLYEVSCRELDFLVEQARATDVVAGARMMGGGFGGCTINLIRNEAVDSFVATTREAYRQAFGIDMEAYIVHVKEGTGVAH</sequence>
<dbReference type="InterPro" id="IPR036554">
    <property type="entry name" value="GHMP_kinase_C_sf"/>
</dbReference>
<accession>A0AAP2DAM7</accession>
<dbReference type="InterPro" id="IPR006203">
    <property type="entry name" value="GHMP_knse_ATP-bd_CS"/>
</dbReference>
<evidence type="ECO:0000256" key="10">
    <source>
        <dbReference type="ARBA" id="ARBA00023277"/>
    </source>
</evidence>
<evidence type="ECO:0000256" key="6">
    <source>
        <dbReference type="ARBA" id="ARBA00022777"/>
    </source>
</evidence>
<evidence type="ECO:0000256" key="7">
    <source>
        <dbReference type="ARBA" id="ARBA00022840"/>
    </source>
</evidence>
<feature type="domain" description="GHMP kinase C-terminal" evidence="13">
    <location>
        <begin position="284"/>
        <end position="353"/>
    </location>
</feature>
<evidence type="ECO:0000256" key="11">
    <source>
        <dbReference type="NCBIfam" id="TIGR00131"/>
    </source>
</evidence>
<dbReference type="InterPro" id="IPR006206">
    <property type="entry name" value="Mevalonate/galactokinase"/>
</dbReference>
<evidence type="ECO:0000313" key="16">
    <source>
        <dbReference type="Proteomes" id="UP001319180"/>
    </source>
</evidence>
<dbReference type="RefSeq" id="WP_254091606.1">
    <property type="nucleotide sequence ID" value="NZ_JAHESC010000025.1"/>
</dbReference>
<dbReference type="Pfam" id="PF00288">
    <property type="entry name" value="GHMP_kinases_N"/>
    <property type="match status" value="1"/>
</dbReference>
<name>A0AAP2DAM7_9BACT</name>
<dbReference type="FunFam" id="3.30.230.10:FF:000017">
    <property type="entry name" value="Galactokinase"/>
    <property type="match status" value="1"/>
</dbReference>
<dbReference type="GO" id="GO:0005524">
    <property type="term" value="F:ATP binding"/>
    <property type="evidence" value="ECO:0007669"/>
    <property type="project" value="UniProtKB-UniRule"/>
</dbReference>